<dbReference type="Proteomes" id="UP001358614">
    <property type="component" value="Chromosome 1"/>
</dbReference>
<dbReference type="GeneID" id="91099443"/>
<gene>
    <name evidence="3" type="ORF">V865_000639</name>
</gene>
<evidence type="ECO:0000256" key="1">
    <source>
        <dbReference type="SAM" id="MobiDB-lite"/>
    </source>
</evidence>
<keyword evidence="2" id="KW-0472">Membrane</keyword>
<keyword evidence="2" id="KW-1133">Transmembrane helix</keyword>
<feature type="transmembrane region" description="Helical" evidence="2">
    <location>
        <begin position="70"/>
        <end position="90"/>
    </location>
</feature>
<dbReference type="AlphaFoldDB" id="A0AAX4K9J5"/>
<dbReference type="RefSeq" id="XP_066080566.1">
    <property type="nucleotide sequence ID" value="XM_066224469.1"/>
</dbReference>
<feature type="compositionally biased region" description="Pro residues" evidence="1">
    <location>
        <begin position="31"/>
        <end position="43"/>
    </location>
</feature>
<keyword evidence="4" id="KW-1185">Reference proteome</keyword>
<sequence>MHNPSTSLLTDMSIVEVGNTRRRNIYSSPTALPPTPPLPPPPSYQSIQEQDQKPCFHRYFIQQKLTTHEFIHLFSLIIIVDLTNIILVYLQGQLWLPFCLSSIMWYIVGDGQSYSHIPADRYPFPTTFREMFLRKDIHLKSTLRTLAWVNTGLFSACMCKVLYRLDPPCVPGISSTEVQLH</sequence>
<feature type="region of interest" description="Disordered" evidence="1">
    <location>
        <begin position="26"/>
        <end position="48"/>
    </location>
</feature>
<dbReference type="EMBL" id="CP144089">
    <property type="protein sequence ID" value="WWD02599.1"/>
    <property type="molecule type" value="Genomic_DNA"/>
</dbReference>
<evidence type="ECO:0000313" key="4">
    <source>
        <dbReference type="Proteomes" id="UP001358614"/>
    </source>
</evidence>
<organism evidence="3 4">
    <name type="scientific">Kwoniella europaea PYCC6329</name>
    <dbReference type="NCBI Taxonomy" id="1423913"/>
    <lineage>
        <taxon>Eukaryota</taxon>
        <taxon>Fungi</taxon>
        <taxon>Dikarya</taxon>
        <taxon>Basidiomycota</taxon>
        <taxon>Agaricomycotina</taxon>
        <taxon>Tremellomycetes</taxon>
        <taxon>Tremellales</taxon>
        <taxon>Cryptococcaceae</taxon>
        <taxon>Kwoniella</taxon>
    </lineage>
</organism>
<accession>A0AAX4K9J5</accession>
<evidence type="ECO:0000313" key="3">
    <source>
        <dbReference type="EMBL" id="WWD02599.1"/>
    </source>
</evidence>
<evidence type="ECO:0000256" key="2">
    <source>
        <dbReference type="SAM" id="Phobius"/>
    </source>
</evidence>
<dbReference type="KEGG" id="ker:91099443"/>
<reference evidence="3 4" key="1">
    <citation type="submission" date="2024-01" db="EMBL/GenBank/DDBJ databases">
        <title>Comparative genomics of Cryptococcus and Kwoniella reveals pathogenesis evolution and contrasting modes of karyotype evolution via chromosome fusion or intercentromeric recombination.</title>
        <authorList>
            <person name="Coelho M.A."/>
            <person name="David-Palma M."/>
            <person name="Shea T."/>
            <person name="Bowers K."/>
            <person name="McGinley-Smith S."/>
            <person name="Mohammad A.W."/>
            <person name="Gnirke A."/>
            <person name="Yurkov A.M."/>
            <person name="Nowrousian M."/>
            <person name="Sun S."/>
            <person name="Cuomo C.A."/>
            <person name="Heitman J."/>
        </authorList>
    </citation>
    <scope>NUCLEOTIDE SEQUENCE [LARGE SCALE GENOMIC DNA]</scope>
    <source>
        <strain evidence="3 4">PYCC6329</strain>
    </source>
</reference>
<name>A0AAX4K9J5_9TREE</name>
<keyword evidence="2" id="KW-0812">Transmembrane</keyword>
<proteinExistence type="predicted"/>
<protein>
    <submittedName>
        <fullName evidence="3">Uncharacterized protein</fullName>
    </submittedName>
</protein>